<dbReference type="EMBL" id="PTQR01000054">
    <property type="protein sequence ID" value="TKX23425.1"/>
    <property type="molecule type" value="Genomic_DNA"/>
</dbReference>
<sequence length="270" mass="30513">MAEDDDPLHYLPPGWTEEQYQNATDEDFENLPDEVLERNMKRMAAESALQSQRRLAEINERRAARGASSIEQARKERDTAGHPVVRLVESKGWDDFGFMLFRMDYSDDARWERFMEVYDQMLESSMDEAEAGSGIERIRDKLFTKFVDDDIVDGSGVVGVARAFQMFKEEGEVEPGLDTKMCLMADEECFASVLDPRSAGDKQKTPPFLKAVDVDMASGNFAPTADYSGHFKVSIAALVMEFYLALHEFGHPSELAPFADPIWQDRLGSP</sequence>
<proteinExistence type="predicted"/>
<evidence type="ECO:0000313" key="1">
    <source>
        <dbReference type="EMBL" id="TKX23425.1"/>
    </source>
</evidence>
<dbReference type="Proteomes" id="UP000308133">
    <property type="component" value="Unassembled WGS sequence"/>
</dbReference>
<gene>
    <name evidence="1" type="ORF">C1H76_4493</name>
</gene>
<organism evidence="1 2">
    <name type="scientific">Elsinoe australis</name>
    <dbReference type="NCBI Taxonomy" id="40998"/>
    <lineage>
        <taxon>Eukaryota</taxon>
        <taxon>Fungi</taxon>
        <taxon>Dikarya</taxon>
        <taxon>Ascomycota</taxon>
        <taxon>Pezizomycotina</taxon>
        <taxon>Dothideomycetes</taxon>
        <taxon>Dothideomycetidae</taxon>
        <taxon>Myriangiales</taxon>
        <taxon>Elsinoaceae</taxon>
        <taxon>Elsinoe</taxon>
    </lineage>
</organism>
<comment type="caution">
    <text evidence="1">The sequence shown here is derived from an EMBL/GenBank/DDBJ whole genome shotgun (WGS) entry which is preliminary data.</text>
</comment>
<dbReference type="AlphaFoldDB" id="A0A4U7B1C4"/>
<evidence type="ECO:0000313" key="2">
    <source>
        <dbReference type="Proteomes" id="UP000308133"/>
    </source>
</evidence>
<name>A0A4U7B1C4_9PEZI</name>
<accession>A0A4U7B1C4</accession>
<protein>
    <submittedName>
        <fullName evidence="1">Uncharacterized protein</fullName>
    </submittedName>
</protein>
<reference evidence="1 2" key="1">
    <citation type="submission" date="2018-02" db="EMBL/GenBank/DDBJ databases">
        <title>Draft genome sequences of Elsinoe sp., causing black scab on jojoba.</title>
        <authorList>
            <person name="Stodart B."/>
            <person name="Jeffress S."/>
            <person name="Ash G."/>
            <person name="Arun Chinnappa K."/>
        </authorList>
    </citation>
    <scope>NUCLEOTIDE SEQUENCE [LARGE SCALE GENOMIC DNA]</scope>
    <source>
        <strain evidence="1 2">Hillstone_2</strain>
    </source>
</reference>